<evidence type="ECO:0000313" key="3">
    <source>
        <dbReference type="EMBL" id="MBO1834539.1"/>
    </source>
</evidence>
<sequence length="276" mass="29223">MPLIACHWLRHPRRRANQERVTQRLPMRFPPPMGRALSAGVLLIGLGACQRATPPASPTAAPASAVSLSAAQISETAPASPLQTLLGVFGGAKPAAWPAFDNLPGMQWSDAKPLRNPDSHSPVATHYRGGSTLLAGFGDVDVPDGKVGEDAGVKTDNEGHVGVVLNGNATAVLSIALRKFYPSDDTQDILLRQLGSRATVRRIAGRCALDYGTTAPNTQNNVFFRVTIANAAVPVFAETYVEEEGGNQGPGATNFVFYRSRPDQRIASMKCKGADA</sequence>
<evidence type="ECO:0000313" key="5">
    <source>
        <dbReference type="Proteomes" id="UP000664048"/>
    </source>
</evidence>
<dbReference type="OrthoDB" id="5953724at2"/>
<dbReference type="AlphaFoldDB" id="A0A250LK15"/>
<evidence type="ECO:0000313" key="2">
    <source>
        <dbReference type="EMBL" id="MBK1934749.1"/>
    </source>
</evidence>
<evidence type="ECO:0000313" key="1">
    <source>
        <dbReference type="EMBL" id="BBA44926.1"/>
    </source>
</evidence>
<protein>
    <submittedName>
        <fullName evidence="1">Uncharacterized protein</fullName>
    </submittedName>
</protein>
<reference evidence="1" key="2">
    <citation type="journal article" date="2017" name="Genome Announc.">
        <title>High-Quality Draft Genome Sequence of Burkholderia contaminans CH-1, a Gram-Negative Bacterium That Metabolizes 2-Azahypoxanthine, a Plant Growth-Regulating Compound.</title>
        <authorList>
            <person name="Choi J.-H."/>
            <person name="Sugiura H."/>
            <person name="Moriuchi R."/>
            <person name="Kawagishi H."/>
            <person name="Dohra H."/>
        </authorList>
    </citation>
    <scope>NUCLEOTIDE SEQUENCE</scope>
    <source>
        <strain evidence="1">CH-1</strain>
    </source>
</reference>
<reference evidence="1" key="1">
    <citation type="journal article" date="2016" name="Biosci. Biotechnol. Biochem.">
        <title>Bioconversion of AHX to AOH by resting cells of Burkholderia contaminans CH-1.</title>
        <authorList>
            <person name="Choi J.H."/>
            <person name="Kikuchi A."/>
            <person name="Pumkaeo P."/>
            <person name="Hirai H."/>
            <person name="Tokuyama S."/>
            <person name="Kawagishi H."/>
        </authorList>
    </citation>
    <scope>NUCLEOTIDE SEQUENCE</scope>
    <source>
        <strain evidence="1">CH-1</strain>
    </source>
</reference>
<dbReference type="EMBL" id="AP018359">
    <property type="protein sequence ID" value="BBA44926.1"/>
    <property type="molecule type" value="Genomic_DNA"/>
</dbReference>
<organism evidence="1">
    <name type="scientific">Burkholderia contaminans</name>
    <dbReference type="NCBI Taxonomy" id="488447"/>
    <lineage>
        <taxon>Bacteria</taxon>
        <taxon>Pseudomonadati</taxon>
        <taxon>Pseudomonadota</taxon>
        <taxon>Betaproteobacteria</taxon>
        <taxon>Burkholderiales</taxon>
        <taxon>Burkholderiaceae</taxon>
        <taxon>Burkholderia</taxon>
        <taxon>Burkholderia cepacia complex</taxon>
    </lineage>
</organism>
<dbReference type="RefSeq" id="WP_135370829.1">
    <property type="nucleotide sequence ID" value="NZ_AP018359.1"/>
</dbReference>
<dbReference type="Proteomes" id="UP001220209">
    <property type="component" value="Chromosome 3"/>
</dbReference>
<reference evidence="4 6" key="5">
    <citation type="submission" date="2021-12" db="EMBL/GenBank/DDBJ databases">
        <title>Genomic and phenotypic characterization of three Burkholderia contaminans isolates recovered from different sources.</title>
        <authorList>
            <person name="Lopez De Volder A."/>
            <person name="Fan Y."/>
            <person name="Nunvar J."/>
            <person name="Herrera T."/>
            <person name="Timp W."/>
            <person name="Degrossi J."/>
        </authorList>
    </citation>
    <scope>NUCLEOTIDE SEQUENCE [LARGE SCALE GENOMIC DNA]</scope>
    <source>
        <strain evidence="4 6">LMG 23361</strain>
    </source>
</reference>
<accession>A0A250LK15</accession>
<keyword evidence="5" id="KW-1185">Reference proteome</keyword>
<dbReference type="EMBL" id="JAGEMX010000019">
    <property type="protein sequence ID" value="MBO1834539.1"/>
    <property type="molecule type" value="Genomic_DNA"/>
</dbReference>
<name>A0A250LK15_9BURK</name>
<reference evidence="2" key="3">
    <citation type="submission" date="2021-01" db="EMBL/GenBank/DDBJ databases">
        <title>Outbreak of Burkholderia contaminns endophthalmitis traced to a clinical ventilation system.</title>
        <authorList>
            <person name="Lipuma J."/>
            <person name="Spilker T."/>
            <person name="Kratholm J."/>
        </authorList>
    </citation>
    <scope>NUCLEOTIDE SEQUENCE</scope>
    <source>
        <strain evidence="2">HI4954</strain>
    </source>
</reference>
<evidence type="ECO:0000313" key="6">
    <source>
        <dbReference type="Proteomes" id="UP001220209"/>
    </source>
</evidence>
<dbReference type="Proteomes" id="UP000664048">
    <property type="component" value="Unassembled WGS sequence"/>
</dbReference>
<evidence type="ECO:0000313" key="4">
    <source>
        <dbReference type="EMBL" id="WFN22483.1"/>
    </source>
</evidence>
<proteinExistence type="predicted"/>
<dbReference type="Proteomes" id="UP000611459">
    <property type="component" value="Unassembled WGS sequence"/>
</dbReference>
<gene>
    <name evidence="1" type="ORF">BCCH1_74300</name>
    <name evidence="3" type="ORF">J4M89_34665</name>
    <name evidence="2" type="ORF">JIN94_33180</name>
    <name evidence="4" type="ORF">LXE91_38035</name>
</gene>
<dbReference type="GeneID" id="93194428"/>
<reference evidence="3 5" key="4">
    <citation type="submission" date="2021-03" db="EMBL/GenBank/DDBJ databases">
        <title>Clinical course, treatment and visual outcome of an outbreak of Burkholderia contaminans endophthalmitis following cataract surgery.</title>
        <authorList>
            <person name="Lind C."/>
            <person name="Olsen K."/>
            <person name="Angelsen N.K."/>
            <person name="Krefting E.A."/>
            <person name="Fossen K."/>
            <person name="Gravningen K."/>
            <person name="Depoorter E."/>
            <person name="Vandamme P."/>
            <person name="Bertelsen G."/>
        </authorList>
    </citation>
    <scope>NUCLEOTIDE SEQUENCE [LARGE SCALE GENOMIC DNA]</scope>
    <source>
        <strain evidence="3 5">51242556</strain>
    </source>
</reference>
<dbReference type="EMBL" id="JAENIB010000023">
    <property type="protein sequence ID" value="MBK1934749.1"/>
    <property type="molecule type" value="Genomic_DNA"/>
</dbReference>
<dbReference type="EMBL" id="CP090642">
    <property type="protein sequence ID" value="WFN22483.1"/>
    <property type="molecule type" value="Genomic_DNA"/>
</dbReference>